<dbReference type="Gene3D" id="3.40.190.10">
    <property type="entry name" value="Periplasmic binding protein-like II"/>
    <property type="match status" value="1"/>
</dbReference>
<reference evidence="5 6" key="1">
    <citation type="submission" date="2020-04" db="EMBL/GenBank/DDBJ databases">
        <authorList>
            <person name="De Canck E."/>
        </authorList>
    </citation>
    <scope>NUCLEOTIDE SEQUENCE [LARGE SCALE GENOMIC DNA]</scope>
    <source>
        <strain evidence="5 6">LMG 3441</strain>
    </source>
</reference>
<dbReference type="GO" id="GO:0015833">
    <property type="term" value="P:peptide transport"/>
    <property type="evidence" value="ECO:0007669"/>
    <property type="project" value="TreeGrafter"/>
</dbReference>
<dbReference type="InterPro" id="IPR039424">
    <property type="entry name" value="SBP_5"/>
</dbReference>
<dbReference type="Proteomes" id="UP000494269">
    <property type="component" value="Unassembled WGS sequence"/>
</dbReference>
<dbReference type="EMBL" id="CADIJQ010000005">
    <property type="protein sequence ID" value="CAB3714565.1"/>
    <property type="molecule type" value="Genomic_DNA"/>
</dbReference>
<sequence length="545" mass="59446">MAFLNAQRVESRYGLGHLGAALACAAALAWAPALACAAALAWAPAQAETLTVVMASKLTVLDPVLTASHQTRNHAYMIYDTLLATDANNKIQPQMADKWEVSPDGKTYTFTLRDGLKWHDGTAVKAEDCVASIQRWAQSDKTGRQLMPLVASMDVIDDKTFKIVLTAPADVLSALGKPSGLPSFMMPKRVAQTPVAQAISDYTGSGPFKFVQKEFQPGVKTVYEKNTDYVPRKEAPSWTAGGKVVNVDRVEWVAMADPMTTVNALLGGEVDYIETVPFDLVPMVRSAPDVTLRVLDKMGYQPMYRFNQLNAPFDNKLVRQAAMYAVGQGDILKAQVGDPEFFKTCGAVFGCGLPYSSDTRADMIVPSNIDKAKALLKEAKYDGAPVVILHATDIAMASAIPVVMAQQLRQAGFNVQLQAMDFMTMLSRRANRDVPAKGGWSIFVTTWHVSEIMDPLRNYGVSANGEKAWFGWPTVPKVEALRDQFLVAATEPERKQIADQLQDVMLDEGVAVTLGQIETAAAYSKKLSGVLESPAPVFWNIKKSR</sequence>
<dbReference type="Gene3D" id="3.90.76.10">
    <property type="entry name" value="Dipeptide-binding Protein, Domain 1"/>
    <property type="match status" value="1"/>
</dbReference>
<evidence type="ECO:0000313" key="5">
    <source>
        <dbReference type="EMBL" id="CAB3714565.1"/>
    </source>
</evidence>
<dbReference type="PIRSF" id="PIRSF002741">
    <property type="entry name" value="MppA"/>
    <property type="match status" value="1"/>
</dbReference>
<keyword evidence="6" id="KW-1185">Reference proteome</keyword>
<organism evidence="5 6">
    <name type="scientific">Achromobacter kerstersii</name>
    <dbReference type="NCBI Taxonomy" id="1353890"/>
    <lineage>
        <taxon>Bacteria</taxon>
        <taxon>Pseudomonadati</taxon>
        <taxon>Pseudomonadota</taxon>
        <taxon>Betaproteobacteria</taxon>
        <taxon>Burkholderiales</taxon>
        <taxon>Alcaligenaceae</taxon>
        <taxon>Achromobacter</taxon>
    </lineage>
</organism>
<dbReference type="PANTHER" id="PTHR30290">
    <property type="entry name" value="PERIPLASMIC BINDING COMPONENT OF ABC TRANSPORTER"/>
    <property type="match status" value="1"/>
</dbReference>
<dbReference type="GO" id="GO:1904680">
    <property type="term" value="F:peptide transmembrane transporter activity"/>
    <property type="evidence" value="ECO:0007669"/>
    <property type="project" value="TreeGrafter"/>
</dbReference>
<dbReference type="AlphaFoldDB" id="A0A6S7A9R3"/>
<dbReference type="GO" id="GO:0043190">
    <property type="term" value="C:ATP-binding cassette (ABC) transporter complex"/>
    <property type="evidence" value="ECO:0007669"/>
    <property type="project" value="InterPro"/>
</dbReference>
<evidence type="ECO:0000256" key="3">
    <source>
        <dbReference type="SAM" id="SignalP"/>
    </source>
</evidence>
<dbReference type="CDD" id="cd08502">
    <property type="entry name" value="PBP2_NikA_DppA_OppA_like_16"/>
    <property type="match status" value="1"/>
</dbReference>
<evidence type="ECO:0000313" key="6">
    <source>
        <dbReference type="Proteomes" id="UP000494269"/>
    </source>
</evidence>
<keyword evidence="2 3" id="KW-0732">Signal</keyword>
<dbReference type="InterPro" id="IPR023765">
    <property type="entry name" value="SBP_5_CS"/>
</dbReference>
<dbReference type="Gene3D" id="3.10.105.10">
    <property type="entry name" value="Dipeptide-binding Protein, Domain 3"/>
    <property type="match status" value="1"/>
</dbReference>
<dbReference type="RefSeq" id="WP_254600613.1">
    <property type="nucleotide sequence ID" value="NZ_CADIJQ010000005.1"/>
</dbReference>
<evidence type="ECO:0000259" key="4">
    <source>
        <dbReference type="Pfam" id="PF00496"/>
    </source>
</evidence>
<dbReference type="PANTHER" id="PTHR30290:SF38">
    <property type="entry name" value="D,D-DIPEPTIDE-BINDING PERIPLASMIC PROTEIN DDPA-RELATED"/>
    <property type="match status" value="1"/>
</dbReference>
<accession>A0A6S7A9R3</accession>
<comment type="similarity">
    <text evidence="1">Belongs to the bacterial solute-binding protein 5 family.</text>
</comment>
<protein>
    <submittedName>
        <fullName evidence="5">Glutathione-binding protein GsiB</fullName>
    </submittedName>
</protein>
<gene>
    <name evidence="5" type="primary">gsiB_5</name>
    <name evidence="5" type="ORF">LMG3441_03339</name>
</gene>
<feature type="signal peptide" evidence="3">
    <location>
        <begin position="1"/>
        <end position="47"/>
    </location>
</feature>
<dbReference type="SUPFAM" id="SSF53850">
    <property type="entry name" value="Periplasmic binding protein-like II"/>
    <property type="match status" value="1"/>
</dbReference>
<dbReference type="Pfam" id="PF00496">
    <property type="entry name" value="SBP_bac_5"/>
    <property type="match status" value="1"/>
</dbReference>
<dbReference type="GO" id="GO:0030288">
    <property type="term" value="C:outer membrane-bounded periplasmic space"/>
    <property type="evidence" value="ECO:0007669"/>
    <property type="project" value="UniProtKB-ARBA"/>
</dbReference>
<feature type="domain" description="Solute-binding protein family 5" evidence="4">
    <location>
        <begin position="90"/>
        <end position="450"/>
    </location>
</feature>
<evidence type="ECO:0000256" key="2">
    <source>
        <dbReference type="ARBA" id="ARBA00022729"/>
    </source>
</evidence>
<dbReference type="PROSITE" id="PS01040">
    <property type="entry name" value="SBP_BACTERIAL_5"/>
    <property type="match status" value="1"/>
</dbReference>
<name>A0A6S7A9R3_9BURK</name>
<dbReference type="InterPro" id="IPR030678">
    <property type="entry name" value="Peptide/Ni-bd"/>
</dbReference>
<evidence type="ECO:0000256" key="1">
    <source>
        <dbReference type="ARBA" id="ARBA00005695"/>
    </source>
</evidence>
<feature type="chain" id="PRO_5028797865" evidence="3">
    <location>
        <begin position="48"/>
        <end position="545"/>
    </location>
</feature>
<proteinExistence type="inferred from homology"/>
<dbReference type="InterPro" id="IPR000914">
    <property type="entry name" value="SBP_5_dom"/>
</dbReference>